<reference evidence="11" key="1">
    <citation type="journal article" date="2022" name="Plant J.">
        <title>Strategies of tolerance reflected in two North American maple genomes.</title>
        <authorList>
            <person name="McEvoy S.L."/>
            <person name="Sezen U.U."/>
            <person name="Trouern-Trend A."/>
            <person name="McMahon S.M."/>
            <person name="Schaberg P.G."/>
            <person name="Yang J."/>
            <person name="Wegrzyn J.L."/>
            <person name="Swenson N.G."/>
        </authorList>
    </citation>
    <scope>NUCLEOTIDE SEQUENCE</scope>
    <source>
        <strain evidence="11">91603</strain>
    </source>
</reference>
<dbReference type="PANTHER" id="PTHR32080">
    <property type="entry name" value="ANTIFUNGAL PROTEIN GINKBILOBIN-2-LIKE"/>
    <property type="match status" value="1"/>
</dbReference>
<dbReference type="Pfam" id="PF01657">
    <property type="entry name" value="Stress-antifung"/>
    <property type="match status" value="1"/>
</dbReference>
<dbReference type="InterPro" id="IPR038408">
    <property type="entry name" value="GNK2_sf"/>
</dbReference>
<dbReference type="PANTHER" id="PTHR32080:SF27">
    <property type="entry name" value="OS01G0548750 PROTEIN"/>
    <property type="match status" value="1"/>
</dbReference>
<protein>
    <recommendedName>
        <fullName evidence="10">Gnk2-homologous domain-containing protein</fullName>
    </recommendedName>
</protein>
<keyword evidence="6" id="KW-1015">Disulfide bond</keyword>
<keyword evidence="12" id="KW-1185">Reference proteome</keyword>
<evidence type="ECO:0000313" key="11">
    <source>
        <dbReference type="EMBL" id="KAI9162022.1"/>
    </source>
</evidence>
<dbReference type="Proteomes" id="UP001064489">
    <property type="component" value="Chromosome 2"/>
</dbReference>
<evidence type="ECO:0000256" key="1">
    <source>
        <dbReference type="ARBA" id="ARBA00004251"/>
    </source>
</evidence>
<dbReference type="CDD" id="cd23509">
    <property type="entry name" value="Gnk2-like"/>
    <property type="match status" value="1"/>
</dbReference>
<dbReference type="EMBL" id="JAJSOW010000106">
    <property type="protein sequence ID" value="KAI9162022.1"/>
    <property type="molecule type" value="Genomic_DNA"/>
</dbReference>
<feature type="transmembrane region" description="Helical" evidence="9">
    <location>
        <begin position="135"/>
        <end position="155"/>
    </location>
</feature>
<keyword evidence="9" id="KW-0472">Membrane</keyword>
<dbReference type="GO" id="GO:0005886">
    <property type="term" value="C:plasma membrane"/>
    <property type="evidence" value="ECO:0007669"/>
    <property type="project" value="UniProtKB-SubCell"/>
</dbReference>
<accession>A0AAD5IGR5</accession>
<sequence>MVHVLFIWAVLYGTKALHSMIKALRKGVFRFVGTEQRRKLLLSVQHKEELVGGGGGNNTAVYGITQCVETLSESSCRDCLATAYDSIQRCFVYAYGWVYDVGCFLRYSDTPFFADNQTTNLAPFLKIASSSKKKAIIGGVVSGGTALVLVAIFFLI</sequence>
<evidence type="ECO:0000256" key="8">
    <source>
        <dbReference type="ARBA" id="ARBA00038393"/>
    </source>
</evidence>
<organism evidence="11 12">
    <name type="scientific">Acer negundo</name>
    <name type="common">Box elder</name>
    <dbReference type="NCBI Taxonomy" id="4023"/>
    <lineage>
        <taxon>Eukaryota</taxon>
        <taxon>Viridiplantae</taxon>
        <taxon>Streptophyta</taxon>
        <taxon>Embryophyta</taxon>
        <taxon>Tracheophyta</taxon>
        <taxon>Spermatophyta</taxon>
        <taxon>Magnoliopsida</taxon>
        <taxon>eudicotyledons</taxon>
        <taxon>Gunneridae</taxon>
        <taxon>Pentapetalae</taxon>
        <taxon>rosids</taxon>
        <taxon>malvids</taxon>
        <taxon>Sapindales</taxon>
        <taxon>Sapindaceae</taxon>
        <taxon>Hippocastanoideae</taxon>
        <taxon>Acereae</taxon>
        <taxon>Acer</taxon>
    </lineage>
</organism>
<evidence type="ECO:0000259" key="10">
    <source>
        <dbReference type="PROSITE" id="PS51473"/>
    </source>
</evidence>
<keyword evidence="5" id="KW-0965">Cell junction</keyword>
<evidence type="ECO:0000256" key="4">
    <source>
        <dbReference type="ARBA" id="ARBA00022737"/>
    </source>
</evidence>
<proteinExistence type="inferred from homology"/>
<name>A0AAD5IGR5_ACENE</name>
<keyword evidence="3" id="KW-0732">Signal</keyword>
<comment type="caution">
    <text evidence="11">The sequence shown here is derived from an EMBL/GenBank/DDBJ whole genome shotgun (WGS) entry which is preliminary data.</text>
</comment>
<feature type="domain" description="Gnk2-homologous" evidence="10">
    <location>
        <begin position="5"/>
        <end position="112"/>
    </location>
</feature>
<dbReference type="GO" id="GO:0009506">
    <property type="term" value="C:plasmodesma"/>
    <property type="evidence" value="ECO:0007669"/>
    <property type="project" value="UniProtKB-SubCell"/>
</dbReference>
<evidence type="ECO:0000256" key="9">
    <source>
        <dbReference type="SAM" id="Phobius"/>
    </source>
</evidence>
<comment type="subcellular location">
    <subcellularLocation>
        <location evidence="7">Cell junction</location>
        <location evidence="7">Plasmodesma</location>
    </subcellularLocation>
    <subcellularLocation>
        <location evidence="1">Cell membrane</location>
        <topology evidence="1">Single-pass type I membrane protein</topology>
    </subcellularLocation>
</comment>
<evidence type="ECO:0000313" key="12">
    <source>
        <dbReference type="Proteomes" id="UP001064489"/>
    </source>
</evidence>
<evidence type="ECO:0000256" key="7">
    <source>
        <dbReference type="ARBA" id="ARBA00024184"/>
    </source>
</evidence>
<dbReference type="Gene3D" id="3.30.430.20">
    <property type="entry name" value="Gnk2 domain, C-X8-C-X2-C motif"/>
    <property type="match status" value="1"/>
</dbReference>
<comment type="similarity">
    <text evidence="8">Belongs to the cysteine-rich repeat secretory protein family. Plasmodesmata-located proteins (PDLD) subfamily.</text>
</comment>
<keyword evidence="4" id="KW-0677">Repeat</keyword>
<gene>
    <name evidence="11" type="ORF">LWI28_022997</name>
</gene>
<evidence type="ECO:0000256" key="3">
    <source>
        <dbReference type="ARBA" id="ARBA00022729"/>
    </source>
</evidence>
<keyword evidence="9" id="KW-0812">Transmembrane</keyword>
<evidence type="ECO:0000256" key="5">
    <source>
        <dbReference type="ARBA" id="ARBA00022949"/>
    </source>
</evidence>
<dbReference type="InterPro" id="IPR051378">
    <property type="entry name" value="Cell2Cell_Antifungal"/>
</dbReference>
<evidence type="ECO:0000256" key="2">
    <source>
        <dbReference type="ARBA" id="ARBA00022581"/>
    </source>
</evidence>
<dbReference type="AlphaFoldDB" id="A0AAD5IGR5"/>
<dbReference type="InterPro" id="IPR002902">
    <property type="entry name" value="GNK2"/>
</dbReference>
<keyword evidence="9" id="KW-1133">Transmembrane helix</keyword>
<evidence type="ECO:0000256" key="6">
    <source>
        <dbReference type="ARBA" id="ARBA00023157"/>
    </source>
</evidence>
<keyword evidence="2" id="KW-0945">Host-virus interaction</keyword>
<reference evidence="11" key="2">
    <citation type="submission" date="2023-02" db="EMBL/GenBank/DDBJ databases">
        <authorList>
            <person name="Swenson N.G."/>
            <person name="Wegrzyn J.L."/>
            <person name="Mcevoy S.L."/>
        </authorList>
    </citation>
    <scope>NUCLEOTIDE SEQUENCE</scope>
    <source>
        <strain evidence="11">91603</strain>
        <tissue evidence="11">Leaf</tissue>
    </source>
</reference>
<dbReference type="PROSITE" id="PS51473">
    <property type="entry name" value="GNK2"/>
    <property type="match status" value="1"/>
</dbReference>